<dbReference type="AlphaFoldDB" id="A0ABD5W5X7"/>
<feature type="compositionally biased region" description="Basic and acidic residues" evidence="1">
    <location>
        <begin position="48"/>
        <end position="57"/>
    </location>
</feature>
<keyword evidence="4" id="KW-1185">Reference proteome</keyword>
<accession>A0ABD5W5X7</accession>
<evidence type="ECO:0000256" key="1">
    <source>
        <dbReference type="SAM" id="MobiDB-lite"/>
    </source>
</evidence>
<feature type="domain" description="Amine oxidase" evidence="2">
    <location>
        <begin position="288"/>
        <end position="559"/>
    </location>
</feature>
<dbReference type="PANTHER" id="PTHR46313">
    <property type="match status" value="1"/>
</dbReference>
<evidence type="ECO:0000313" key="4">
    <source>
        <dbReference type="Proteomes" id="UP001596461"/>
    </source>
</evidence>
<dbReference type="EMBL" id="JBHTAH010000002">
    <property type="protein sequence ID" value="MFC7068736.1"/>
    <property type="molecule type" value="Genomic_DNA"/>
</dbReference>
<evidence type="ECO:0000313" key="3">
    <source>
        <dbReference type="EMBL" id="MFC7068736.1"/>
    </source>
</evidence>
<dbReference type="InterPro" id="IPR036188">
    <property type="entry name" value="FAD/NAD-bd_sf"/>
</dbReference>
<evidence type="ECO:0000259" key="2">
    <source>
        <dbReference type="Pfam" id="PF01593"/>
    </source>
</evidence>
<proteinExistence type="predicted"/>
<protein>
    <submittedName>
        <fullName evidence="3">Phytoene desaturase family protein</fullName>
    </submittedName>
</protein>
<dbReference type="InterPro" id="IPR002937">
    <property type="entry name" value="Amino_oxidase"/>
</dbReference>
<sequence>MSRVLESTRCSSSLQPDPDHGVRLFRTTGQPTFNMNDSFGYDITNDGQTEHEPERTDGPVPKRSSTGTRMTGHRFDTAIIGGGVAGMSTAARLQANGRSTVVLEHHDHVGGCAGYYRQDGFAFDVGATTLVDFEPGGVGGQFLEEVGFDPPPIDIQDAYQLQLPDRTVTLYHDQEKWRRERRETFGDDAAHRRFYRFLDRLSETLWELTRGDVKLPIQRPRDLLRNAKAVGLGNVGLVRYLRWTMADALRHFDVYDDVPLRTAIAMLVEDTVHATLEEAPLPNAILGTTIRRAGLGRAEGGMYGFWTALEAQYAGLGGTVETDHTVTEVTGRRGGFRIETDRGGFRAAQVVSAVPINITRALAPTIVGERLDEHVAMLRDHEGGAVVVFLGVPEAEVADRDITHHQILRSYDEPLGGGNNMFVSVSAPGDTTSAPEGYRAVILSTHCEIDPWQGLDDDTYERRKQPVGERLLAGARTVYPDLATNPAVYEVGTPVSYEAFTNRPRGAIGGYRQTLANTNQRAVPQDIGVDGFYLAGDTTWPGLGTVACLKGSEIAAQHVLKR</sequence>
<dbReference type="Proteomes" id="UP001596461">
    <property type="component" value="Unassembled WGS sequence"/>
</dbReference>
<dbReference type="Gene3D" id="3.90.660.20">
    <property type="entry name" value="Protoporphyrinogen oxidase, mitochondrial, domain 2"/>
    <property type="match status" value="1"/>
</dbReference>
<dbReference type="Pfam" id="PF01593">
    <property type="entry name" value="Amino_oxidase"/>
    <property type="match status" value="1"/>
</dbReference>
<dbReference type="InterPro" id="IPR045892">
    <property type="entry name" value="CrtISO-like"/>
</dbReference>
<name>A0ABD5W5X7_9EURY</name>
<dbReference type="SUPFAM" id="SSF51905">
    <property type="entry name" value="FAD/NAD(P)-binding domain"/>
    <property type="match status" value="1"/>
</dbReference>
<comment type="caution">
    <text evidence="3">The sequence shown here is derived from an EMBL/GenBank/DDBJ whole genome shotgun (WGS) entry which is preliminary data.</text>
</comment>
<reference evidence="3 4" key="1">
    <citation type="journal article" date="2019" name="Int. J. Syst. Evol. Microbiol.">
        <title>The Global Catalogue of Microorganisms (GCM) 10K type strain sequencing project: providing services to taxonomists for standard genome sequencing and annotation.</title>
        <authorList>
            <consortium name="The Broad Institute Genomics Platform"/>
            <consortium name="The Broad Institute Genome Sequencing Center for Infectious Disease"/>
            <person name="Wu L."/>
            <person name="Ma J."/>
        </authorList>
    </citation>
    <scope>NUCLEOTIDE SEQUENCE [LARGE SCALE GENOMIC DNA]</scope>
    <source>
        <strain evidence="3 4">DT31</strain>
    </source>
</reference>
<dbReference type="PANTHER" id="PTHR46313:SF3">
    <property type="entry name" value="PROLYCOPENE ISOMERASE, CHLOROPLASTIC"/>
    <property type="match status" value="1"/>
</dbReference>
<dbReference type="Pfam" id="PF13450">
    <property type="entry name" value="NAD_binding_8"/>
    <property type="match status" value="1"/>
</dbReference>
<organism evidence="3 4">
    <name type="scientific">Halobaculum lipolyticum</name>
    <dbReference type="NCBI Taxonomy" id="3032001"/>
    <lineage>
        <taxon>Archaea</taxon>
        <taxon>Methanobacteriati</taxon>
        <taxon>Methanobacteriota</taxon>
        <taxon>Stenosarchaea group</taxon>
        <taxon>Halobacteria</taxon>
        <taxon>Halobacteriales</taxon>
        <taxon>Haloferacaceae</taxon>
        <taxon>Halobaculum</taxon>
    </lineage>
</organism>
<dbReference type="Gene3D" id="3.50.50.60">
    <property type="entry name" value="FAD/NAD(P)-binding domain"/>
    <property type="match status" value="2"/>
</dbReference>
<gene>
    <name evidence="3" type="ORF">ACFQL9_03705</name>
</gene>
<dbReference type="RefSeq" id="WP_390209975.1">
    <property type="nucleotide sequence ID" value="NZ_JBHTAH010000002.1"/>
</dbReference>
<feature type="region of interest" description="Disordered" evidence="1">
    <location>
        <begin position="1"/>
        <end position="22"/>
    </location>
</feature>
<feature type="region of interest" description="Disordered" evidence="1">
    <location>
        <begin position="41"/>
        <end position="70"/>
    </location>
</feature>